<reference evidence="1" key="1">
    <citation type="submission" date="2021-01" db="EMBL/GenBank/DDBJ databases">
        <authorList>
            <consortium name="Genoscope - CEA"/>
            <person name="William W."/>
        </authorList>
    </citation>
    <scope>NUCLEOTIDE SEQUENCE</scope>
</reference>
<organism evidence="1 2">
    <name type="scientific">Paramecium sonneborni</name>
    <dbReference type="NCBI Taxonomy" id="65129"/>
    <lineage>
        <taxon>Eukaryota</taxon>
        <taxon>Sar</taxon>
        <taxon>Alveolata</taxon>
        <taxon>Ciliophora</taxon>
        <taxon>Intramacronucleata</taxon>
        <taxon>Oligohymenophorea</taxon>
        <taxon>Peniculida</taxon>
        <taxon>Parameciidae</taxon>
        <taxon>Paramecium</taxon>
    </lineage>
</organism>
<dbReference type="EMBL" id="CAJJDN010000069">
    <property type="protein sequence ID" value="CAD8098172.1"/>
    <property type="molecule type" value="Genomic_DNA"/>
</dbReference>
<name>A0A8S1P574_9CILI</name>
<sequence>MPQSNSILFSVDIYFKKLQLKYNYIQRGQNISYTMFKLIKKTVFYIIMKRIFVRKLNEAVIFQEEKSDNFLYIQERIKKCQLFLHQKKNKHRR</sequence>
<protein>
    <submittedName>
        <fullName evidence="1">Uncharacterized protein</fullName>
    </submittedName>
</protein>
<comment type="caution">
    <text evidence="1">The sequence shown here is derived from an EMBL/GenBank/DDBJ whole genome shotgun (WGS) entry which is preliminary data.</text>
</comment>
<evidence type="ECO:0000313" key="1">
    <source>
        <dbReference type="EMBL" id="CAD8098172.1"/>
    </source>
</evidence>
<proteinExistence type="predicted"/>
<dbReference type="Proteomes" id="UP000692954">
    <property type="component" value="Unassembled WGS sequence"/>
</dbReference>
<dbReference type="AlphaFoldDB" id="A0A8S1P574"/>
<accession>A0A8S1P574</accession>
<gene>
    <name evidence="1" type="ORF">PSON_ATCC_30995.1.T0690264</name>
</gene>
<evidence type="ECO:0000313" key="2">
    <source>
        <dbReference type="Proteomes" id="UP000692954"/>
    </source>
</evidence>
<keyword evidence="2" id="KW-1185">Reference proteome</keyword>